<dbReference type="eggNOG" id="arCOG05778">
    <property type="taxonomic scope" value="Archaea"/>
</dbReference>
<evidence type="ECO:0000256" key="2">
    <source>
        <dbReference type="ARBA" id="ARBA00022475"/>
    </source>
</evidence>
<dbReference type="Proteomes" id="UP000001941">
    <property type="component" value="Chromosome"/>
</dbReference>
<evidence type="ECO:0000313" key="7">
    <source>
        <dbReference type="EMBL" id="ABD40358.1"/>
    </source>
</evidence>
<dbReference type="Pfam" id="PF06146">
    <property type="entry name" value="PsiE"/>
    <property type="match status" value="1"/>
</dbReference>
<name>Q2FLP1_METHJ</name>
<keyword evidence="3 6" id="KW-0812">Transmembrane</keyword>
<feature type="transmembrane region" description="Helical" evidence="6">
    <location>
        <begin position="53"/>
        <end position="70"/>
    </location>
</feature>
<dbReference type="InParanoid" id="Q2FLP1"/>
<evidence type="ECO:0000256" key="3">
    <source>
        <dbReference type="ARBA" id="ARBA00022692"/>
    </source>
</evidence>
<dbReference type="STRING" id="323259.Mhun_0600"/>
<dbReference type="RefSeq" id="WP_011447643.1">
    <property type="nucleotide sequence ID" value="NC_007796.1"/>
</dbReference>
<dbReference type="KEGG" id="mhu:Mhun_0600"/>
<dbReference type="AlphaFoldDB" id="Q2FLP1"/>
<dbReference type="EnsemblBacteria" id="ABD40358">
    <property type="protein sequence ID" value="ABD40358"/>
    <property type="gene ID" value="Mhun_0600"/>
</dbReference>
<feature type="transmembrane region" description="Helical" evidence="6">
    <location>
        <begin position="23"/>
        <end position="47"/>
    </location>
</feature>
<evidence type="ECO:0008006" key="9">
    <source>
        <dbReference type="Google" id="ProtNLM"/>
    </source>
</evidence>
<evidence type="ECO:0000256" key="1">
    <source>
        <dbReference type="ARBA" id="ARBA00004651"/>
    </source>
</evidence>
<dbReference type="GeneID" id="25393449"/>
<comment type="subcellular location">
    <subcellularLocation>
        <location evidence="1">Cell membrane</location>
        <topology evidence="1">Multi-pass membrane protein</topology>
    </subcellularLocation>
</comment>
<dbReference type="HOGENOM" id="CLU_1582907_0_0_2"/>
<evidence type="ECO:0000256" key="5">
    <source>
        <dbReference type="ARBA" id="ARBA00023136"/>
    </source>
</evidence>
<organism evidence="7 8">
    <name type="scientific">Methanospirillum hungatei JF-1 (strain ATCC 27890 / DSM 864 / NBRC 100397 / JF-1)</name>
    <dbReference type="NCBI Taxonomy" id="323259"/>
    <lineage>
        <taxon>Archaea</taxon>
        <taxon>Methanobacteriati</taxon>
        <taxon>Methanobacteriota</taxon>
        <taxon>Stenosarchaea group</taxon>
        <taxon>Methanomicrobia</taxon>
        <taxon>Methanomicrobiales</taxon>
        <taxon>Methanospirillaceae</taxon>
        <taxon>Methanospirillum</taxon>
    </lineage>
</organism>
<evidence type="ECO:0000256" key="6">
    <source>
        <dbReference type="SAM" id="Phobius"/>
    </source>
</evidence>
<keyword evidence="4 6" id="KW-1133">Transmembrane helix</keyword>
<feature type="transmembrane region" description="Helical" evidence="6">
    <location>
        <begin position="107"/>
        <end position="126"/>
    </location>
</feature>
<keyword evidence="8" id="KW-1185">Reference proteome</keyword>
<feature type="transmembrane region" description="Helical" evidence="6">
    <location>
        <begin position="82"/>
        <end position="101"/>
    </location>
</feature>
<accession>Q2FLP1</accession>
<evidence type="ECO:0000256" key="4">
    <source>
        <dbReference type="ARBA" id="ARBA00022989"/>
    </source>
</evidence>
<proteinExistence type="predicted"/>
<evidence type="ECO:0000313" key="8">
    <source>
        <dbReference type="Proteomes" id="UP000001941"/>
    </source>
</evidence>
<gene>
    <name evidence="7" type="ordered locus">Mhun_0600</name>
</gene>
<protein>
    <recommendedName>
        <fullName evidence="9">Phosphate-starvation-inducible E</fullName>
    </recommendedName>
</protein>
<sequence>MPGISYNKIHDLFRRLLENIQDIIVIGTCGLLFALMVKTLLSMYFALAQPFEFQYVASELIYILVLVEIYRLLIIYIREHRIAVDIMIEVGIVSILREIILHGILEINPLTILTVSVLFFSLLLLLRYGAIRKEEVEVLDRGTFIEEFRGSLENFAKRKEKNINKIKD</sequence>
<reference evidence="8" key="1">
    <citation type="journal article" date="2016" name="Stand. Genomic Sci.">
        <title>Complete genome sequence of Methanospirillum hungatei type strain JF1.</title>
        <authorList>
            <person name="Gunsalus R.P."/>
            <person name="Cook L.E."/>
            <person name="Crable B."/>
            <person name="Rohlin L."/>
            <person name="McDonald E."/>
            <person name="Mouttaki H."/>
            <person name="Sieber J.R."/>
            <person name="Poweleit N."/>
            <person name="Zhou H."/>
            <person name="Lapidus A.L."/>
            <person name="Daligault H.E."/>
            <person name="Land M."/>
            <person name="Gilna P."/>
            <person name="Ivanova N."/>
            <person name="Kyrpides N."/>
            <person name="Culley D.E."/>
            <person name="McInerney M.J."/>
        </authorList>
    </citation>
    <scope>NUCLEOTIDE SEQUENCE [LARGE SCALE GENOMIC DNA]</scope>
    <source>
        <strain evidence="8">ATCC 27890 / DSM 864 / NBRC 100397 / JF-1</strain>
    </source>
</reference>
<keyword evidence="5 6" id="KW-0472">Membrane</keyword>
<dbReference type="EMBL" id="CP000254">
    <property type="protein sequence ID" value="ABD40358.1"/>
    <property type="molecule type" value="Genomic_DNA"/>
</dbReference>
<keyword evidence="2" id="KW-1003">Cell membrane</keyword>
<dbReference type="InterPro" id="IPR020948">
    <property type="entry name" value="P_starv_induced_PsiE-like"/>
</dbReference>
<dbReference type="GO" id="GO:0005886">
    <property type="term" value="C:plasma membrane"/>
    <property type="evidence" value="ECO:0007669"/>
    <property type="project" value="UniProtKB-SubCell"/>
</dbReference>